<proteinExistence type="predicted"/>
<comment type="caution">
    <text evidence="1">The sequence shown here is derived from an EMBL/GenBank/DDBJ whole genome shotgun (WGS) entry which is preliminary data.</text>
</comment>
<sequence length="130" mass="13501">MYGQIKVGKVSTINPALAAVRVTFPDADDLVSPEMPLLVSPGAYAVPEVGASVLCLLFGGGAGICLGSYYTDLAPPPNVITARSGTWFPDGSYVYYDKTIGELKIKAASKVRIEGDLVVTGTISHGGLIP</sequence>
<evidence type="ECO:0000313" key="2">
    <source>
        <dbReference type="Proteomes" id="UP001229346"/>
    </source>
</evidence>
<dbReference type="Proteomes" id="UP001229346">
    <property type="component" value="Unassembled WGS sequence"/>
</dbReference>
<accession>A0ABT9U3Y1</accession>
<reference evidence="1 2" key="1">
    <citation type="submission" date="2023-07" db="EMBL/GenBank/DDBJ databases">
        <title>Sorghum-associated microbial communities from plants grown in Nebraska, USA.</title>
        <authorList>
            <person name="Schachtman D."/>
        </authorList>
    </citation>
    <scope>NUCLEOTIDE SEQUENCE [LARGE SCALE GENOMIC DNA]</scope>
    <source>
        <strain evidence="1 2">CC482</strain>
    </source>
</reference>
<protein>
    <submittedName>
        <fullName evidence="1">Phage baseplate assembly protein V</fullName>
    </submittedName>
</protein>
<dbReference type="EMBL" id="JAUSSU010000007">
    <property type="protein sequence ID" value="MDQ0114352.1"/>
    <property type="molecule type" value="Genomic_DNA"/>
</dbReference>
<gene>
    <name evidence="1" type="ORF">J2T15_003807</name>
</gene>
<name>A0ABT9U3Y1_PAEHA</name>
<dbReference type="InterPro" id="IPR037026">
    <property type="entry name" value="Vgr_OB-fold_dom_sf"/>
</dbReference>
<evidence type="ECO:0000313" key="1">
    <source>
        <dbReference type="EMBL" id="MDQ0114352.1"/>
    </source>
</evidence>
<keyword evidence="2" id="KW-1185">Reference proteome</keyword>
<dbReference type="Gene3D" id="2.40.50.230">
    <property type="entry name" value="Gp5 N-terminal domain"/>
    <property type="match status" value="1"/>
</dbReference>
<organism evidence="1 2">
    <name type="scientific">Paenibacillus harenae</name>
    <dbReference type="NCBI Taxonomy" id="306543"/>
    <lineage>
        <taxon>Bacteria</taxon>
        <taxon>Bacillati</taxon>
        <taxon>Bacillota</taxon>
        <taxon>Bacilli</taxon>
        <taxon>Bacillales</taxon>
        <taxon>Paenibacillaceae</taxon>
        <taxon>Paenibacillus</taxon>
    </lineage>
</organism>
<dbReference type="RefSeq" id="WP_307205681.1">
    <property type="nucleotide sequence ID" value="NZ_JAUSSU010000007.1"/>
</dbReference>